<protein>
    <submittedName>
        <fullName evidence="2">Uncharacterized protein</fullName>
    </submittedName>
</protein>
<gene>
    <name evidence="2" type="ORF">GJ743_07075</name>
</gene>
<organism evidence="2 3">
    <name type="scientific">Agromyces bracchium</name>
    <dbReference type="NCBI Taxonomy" id="88376"/>
    <lineage>
        <taxon>Bacteria</taxon>
        <taxon>Bacillati</taxon>
        <taxon>Actinomycetota</taxon>
        <taxon>Actinomycetes</taxon>
        <taxon>Micrococcales</taxon>
        <taxon>Microbacteriaceae</taxon>
        <taxon>Agromyces</taxon>
    </lineage>
</organism>
<feature type="transmembrane region" description="Helical" evidence="1">
    <location>
        <begin position="167"/>
        <end position="190"/>
    </location>
</feature>
<accession>A0A6I3M0C0</accession>
<evidence type="ECO:0000313" key="3">
    <source>
        <dbReference type="Proteomes" id="UP000433071"/>
    </source>
</evidence>
<proteinExistence type="predicted"/>
<keyword evidence="1" id="KW-0472">Membrane</keyword>
<feature type="transmembrane region" description="Helical" evidence="1">
    <location>
        <begin position="87"/>
        <end position="108"/>
    </location>
</feature>
<reference evidence="2 3" key="1">
    <citation type="submission" date="2019-11" db="EMBL/GenBank/DDBJ databases">
        <title>Agromyces kandeliae sp. nov., isolated from mangrove soil.</title>
        <authorList>
            <person name="Wang R."/>
        </authorList>
    </citation>
    <scope>NUCLEOTIDE SEQUENCE [LARGE SCALE GENOMIC DNA]</scope>
    <source>
        <strain evidence="2 3">JCM 11433</strain>
    </source>
</reference>
<evidence type="ECO:0000313" key="2">
    <source>
        <dbReference type="EMBL" id="MTH68130.1"/>
    </source>
</evidence>
<feature type="transmembrane region" description="Helical" evidence="1">
    <location>
        <begin position="39"/>
        <end position="67"/>
    </location>
</feature>
<dbReference type="AlphaFoldDB" id="A0A6I3M0C0"/>
<dbReference type="EMBL" id="WMLB01000018">
    <property type="protein sequence ID" value="MTH68130.1"/>
    <property type="molecule type" value="Genomic_DNA"/>
</dbReference>
<feature type="transmembrane region" description="Helical" evidence="1">
    <location>
        <begin position="197"/>
        <end position="218"/>
    </location>
</feature>
<keyword evidence="1" id="KW-1133">Transmembrane helix</keyword>
<name>A0A6I3M0C0_9MICO</name>
<feature type="transmembrane region" description="Helical" evidence="1">
    <location>
        <begin position="224"/>
        <end position="255"/>
    </location>
</feature>
<keyword evidence="1" id="KW-0812">Transmembrane</keyword>
<dbReference type="RefSeq" id="WP_155051201.1">
    <property type="nucleotide sequence ID" value="NZ_BAAAIB010000005.1"/>
</dbReference>
<sequence length="261" mass="28079">MTATASATDSARARATDAPSRVRPNEILRIVRLHTVNPAIFFGVPWMILGGAWAVTMIIALIIQGAAGPLDQAETGFEYSWAVLSPQWYLIVVGVQAVSYTFPFALGFGATRRDYWLGTGLMFAIVSVLNAAAIATLLLIERATNGWGIGAGMFDALWYVGADWATAFYSTFALQLLVLFIGAGITTVFMRWRMKGMMTVLFGGVALILAIIAVLTFTEAWEALGAWLASIGVVGVFTLVLAKALLWAVAGLLVIRRATPR</sequence>
<feature type="transmembrane region" description="Helical" evidence="1">
    <location>
        <begin position="115"/>
        <end position="140"/>
    </location>
</feature>
<evidence type="ECO:0000256" key="1">
    <source>
        <dbReference type="SAM" id="Phobius"/>
    </source>
</evidence>
<dbReference type="Proteomes" id="UP000433071">
    <property type="component" value="Unassembled WGS sequence"/>
</dbReference>
<dbReference type="OrthoDB" id="3209791at2"/>
<comment type="caution">
    <text evidence="2">The sequence shown here is derived from an EMBL/GenBank/DDBJ whole genome shotgun (WGS) entry which is preliminary data.</text>
</comment>
<keyword evidence="3" id="KW-1185">Reference proteome</keyword>